<dbReference type="InterPro" id="IPR036390">
    <property type="entry name" value="WH_DNA-bd_sf"/>
</dbReference>
<dbReference type="InterPro" id="IPR005471">
    <property type="entry name" value="Tscrpt_reg_IclR_N"/>
</dbReference>
<dbReference type="InterPro" id="IPR014757">
    <property type="entry name" value="Tscrpt_reg_IclR_C"/>
</dbReference>
<evidence type="ECO:0000256" key="1">
    <source>
        <dbReference type="ARBA" id="ARBA00023015"/>
    </source>
</evidence>
<dbReference type="EMBL" id="AHJE01000053">
    <property type="protein sequence ID" value="EHP41038.1"/>
    <property type="molecule type" value="Genomic_DNA"/>
</dbReference>
<dbReference type="PROSITE" id="PS51078">
    <property type="entry name" value="ICLR_ED"/>
    <property type="match status" value="1"/>
</dbReference>
<gene>
    <name evidence="5" type="ORF">OR16_21568</name>
</gene>
<dbReference type="PANTHER" id="PTHR30136:SF35">
    <property type="entry name" value="HTH-TYPE TRANSCRIPTIONAL REGULATOR RV1719"/>
    <property type="match status" value="1"/>
</dbReference>
<protein>
    <submittedName>
        <fullName evidence="5">Transcriptional regulator, IclR family protein</fullName>
    </submittedName>
</protein>
<dbReference type="SUPFAM" id="SSF46785">
    <property type="entry name" value="Winged helix' DNA-binding domain"/>
    <property type="match status" value="1"/>
</dbReference>
<dbReference type="GO" id="GO:0003700">
    <property type="term" value="F:DNA-binding transcription factor activity"/>
    <property type="evidence" value="ECO:0007669"/>
    <property type="project" value="TreeGrafter"/>
</dbReference>
<dbReference type="GO" id="GO:0045892">
    <property type="term" value="P:negative regulation of DNA-templated transcription"/>
    <property type="evidence" value="ECO:0007669"/>
    <property type="project" value="TreeGrafter"/>
</dbReference>
<keyword evidence="3" id="KW-0804">Transcription</keyword>
<dbReference type="SUPFAM" id="SSF55781">
    <property type="entry name" value="GAF domain-like"/>
    <property type="match status" value="1"/>
</dbReference>
<sequence length="232" mass="25541">MGISKIEAAVPLSRPTLYRLLNTLEKKGLLRSFGDPRTYQLTHRAVDLANAFLSATDFVRVTQPFLEELWETSSETVSLFVFQGDNRRECVQELRSKNPLSYAPGISVRPLHVGAPGKAILAFLQETAIDEILQVLPQQQAREELKAALRTIRRKMYCISLGELIAGGASIAAPIFDSEEKVVGSLALAMPQARLTKTLQNHYVELVLSTAARVSSVLGSTKMFANLQGNTQ</sequence>
<dbReference type="AlphaFoldDB" id="H1S8J6"/>
<organism evidence="5 6">
    <name type="scientific">Cupriavidus basilensis OR16</name>
    <dbReference type="NCBI Taxonomy" id="1127483"/>
    <lineage>
        <taxon>Bacteria</taxon>
        <taxon>Pseudomonadati</taxon>
        <taxon>Pseudomonadota</taxon>
        <taxon>Betaproteobacteria</taxon>
        <taxon>Burkholderiales</taxon>
        <taxon>Burkholderiaceae</taxon>
        <taxon>Cupriavidus</taxon>
    </lineage>
</organism>
<evidence type="ECO:0000259" key="4">
    <source>
        <dbReference type="PROSITE" id="PS51078"/>
    </source>
</evidence>
<dbReference type="Proteomes" id="UP000005808">
    <property type="component" value="Unassembled WGS sequence"/>
</dbReference>
<evidence type="ECO:0000313" key="5">
    <source>
        <dbReference type="EMBL" id="EHP41038.1"/>
    </source>
</evidence>
<name>H1S8J6_9BURK</name>
<comment type="caution">
    <text evidence="5">The sequence shown here is derived from an EMBL/GenBank/DDBJ whole genome shotgun (WGS) entry which is preliminary data.</text>
</comment>
<feature type="domain" description="IclR-ED" evidence="4">
    <location>
        <begin position="44"/>
        <end position="220"/>
    </location>
</feature>
<dbReference type="Gene3D" id="1.10.10.10">
    <property type="entry name" value="Winged helix-like DNA-binding domain superfamily/Winged helix DNA-binding domain"/>
    <property type="match status" value="1"/>
</dbReference>
<dbReference type="GO" id="GO:0003677">
    <property type="term" value="F:DNA binding"/>
    <property type="evidence" value="ECO:0007669"/>
    <property type="project" value="UniProtKB-KW"/>
</dbReference>
<dbReference type="Pfam" id="PF01614">
    <property type="entry name" value="IclR_C"/>
    <property type="match status" value="1"/>
</dbReference>
<dbReference type="InterPro" id="IPR029016">
    <property type="entry name" value="GAF-like_dom_sf"/>
</dbReference>
<evidence type="ECO:0000256" key="2">
    <source>
        <dbReference type="ARBA" id="ARBA00023125"/>
    </source>
</evidence>
<evidence type="ECO:0000256" key="3">
    <source>
        <dbReference type="ARBA" id="ARBA00023163"/>
    </source>
</evidence>
<dbReference type="InterPro" id="IPR036388">
    <property type="entry name" value="WH-like_DNA-bd_sf"/>
</dbReference>
<accession>H1S8J6</accession>
<evidence type="ECO:0000313" key="6">
    <source>
        <dbReference type="Proteomes" id="UP000005808"/>
    </source>
</evidence>
<reference evidence="5 6" key="1">
    <citation type="journal article" date="2012" name="J. Bacteriol.">
        <title>De Novo Genome Project of Cupriavidus basilensis OR16.</title>
        <authorList>
            <person name="Cserhati M."/>
            <person name="Kriszt B."/>
            <person name="Szoboszlay S."/>
            <person name="Toth A."/>
            <person name="Szabo I."/>
            <person name="Tancsics A."/>
            <person name="Nagy I."/>
            <person name="Horvath B."/>
            <person name="Nagy I."/>
            <person name="Kukolya J."/>
        </authorList>
    </citation>
    <scope>NUCLEOTIDE SEQUENCE [LARGE SCALE GENOMIC DNA]</scope>
    <source>
        <strain evidence="5 6">OR16</strain>
    </source>
</reference>
<dbReference type="Gene3D" id="3.30.450.40">
    <property type="match status" value="1"/>
</dbReference>
<keyword evidence="1" id="KW-0805">Transcription regulation</keyword>
<keyword evidence="2" id="KW-0238">DNA-binding</keyword>
<proteinExistence type="predicted"/>
<dbReference type="PANTHER" id="PTHR30136">
    <property type="entry name" value="HELIX-TURN-HELIX TRANSCRIPTIONAL REGULATOR, ICLR FAMILY"/>
    <property type="match status" value="1"/>
</dbReference>
<dbReference type="InterPro" id="IPR050707">
    <property type="entry name" value="HTH_MetabolicPath_Reg"/>
</dbReference>
<dbReference type="SMART" id="SM00346">
    <property type="entry name" value="HTH_ICLR"/>
    <property type="match status" value="1"/>
</dbReference>